<protein>
    <recommendedName>
        <fullName evidence="3">Phage major capsid protein E</fullName>
    </recommendedName>
</protein>
<reference evidence="2" key="1">
    <citation type="journal article" date="2019" name="Int. J. Syst. Evol. Microbiol.">
        <title>The Global Catalogue of Microorganisms (GCM) 10K type strain sequencing project: providing services to taxonomists for standard genome sequencing and annotation.</title>
        <authorList>
            <consortium name="The Broad Institute Genomics Platform"/>
            <consortium name="The Broad Institute Genome Sequencing Center for Infectious Disease"/>
            <person name="Wu L."/>
            <person name="Ma J."/>
        </authorList>
    </citation>
    <scope>NUCLEOTIDE SEQUENCE [LARGE SCALE GENOMIC DNA]</scope>
    <source>
        <strain evidence="2">CGMCC 1.15288</strain>
    </source>
</reference>
<sequence>MPNNVNLGIARTVQAALMHTTNNGLKFGRYGALQAMLSPAVAEVRSQISPYGPKDTTSVIWGTVPGRDIQVPKVQVNTYPARLVTGYDERTRDLNGEEFSDPLTVDVAYDFYKEIKINRQIAREFYEPKAIAYMENLVSGKISEIGEPKYRALVDRLALQVMQDFDSGIAKPFAQYVLSSLIARIGKNAAAPGAATPTAAAPLVDVPTFNADRSLKAEFWDFINETKIANKISGNLIMIGGTLAQRAMRREGILAINDAGYNWGTMFGRTPVDFYYDELIDVVYGAGQILLIDSGAAAVETFCYADFAEKFGDPTNSDDTVDEKARIMFLSLPEEESILQNVANSYIRDVDVRVTRKRDANDFAVATATIALPAGMYIRPNGWFTEDTNNILHGVSGIFAAKLIAS</sequence>
<evidence type="ECO:0000313" key="2">
    <source>
        <dbReference type="Proteomes" id="UP000600214"/>
    </source>
</evidence>
<name>A0ABQ1YYZ0_9BACT</name>
<dbReference type="Proteomes" id="UP000600214">
    <property type="component" value="Unassembled WGS sequence"/>
</dbReference>
<proteinExistence type="predicted"/>
<organism evidence="1 2">
    <name type="scientific">Dyadobacter endophyticus</name>
    <dbReference type="NCBI Taxonomy" id="1749036"/>
    <lineage>
        <taxon>Bacteria</taxon>
        <taxon>Pseudomonadati</taxon>
        <taxon>Bacteroidota</taxon>
        <taxon>Cytophagia</taxon>
        <taxon>Cytophagales</taxon>
        <taxon>Spirosomataceae</taxon>
        <taxon>Dyadobacter</taxon>
    </lineage>
</organism>
<comment type="caution">
    <text evidence="1">The sequence shown here is derived from an EMBL/GenBank/DDBJ whole genome shotgun (WGS) entry which is preliminary data.</text>
</comment>
<accession>A0ABQ1YYZ0</accession>
<dbReference type="EMBL" id="BMIA01000003">
    <property type="protein sequence ID" value="GGH42848.1"/>
    <property type="molecule type" value="Genomic_DNA"/>
</dbReference>
<evidence type="ECO:0008006" key="3">
    <source>
        <dbReference type="Google" id="ProtNLM"/>
    </source>
</evidence>
<gene>
    <name evidence="1" type="ORF">GCM10007423_39800</name>
</gene>
<dbReference type="RefSeq" id="WP_188935381.1">
    <property type="nucleotide sequence ID" value="NZ_BMIA01000003.1"/>
</dbReference>
<keyword evidence="2" id="KW-1185">Reference proteome</keyword>
<evidence type="ECO:0000313" key="1">
    <source>
        <dbReference type="EMBL" id="GGH42848.1"/>
    </source>
</evidence>